<reference evidence="1 2" key="1">
    <citation type="submission" date="2020-09" db="EMBL/GenBank/DDBJ databases">
        <authorList>
            <person name="Jameson E."/>
        </authorList>
    </citation>
    <scope>NUCLEOTIDE SEQUENCE [LARGE SCALE GENOMIC DNA]</scope>
</reference>
<dbReference type="Proteomes" id="UP000596437">
    <property type="component" value="Chromosome"/>
</dbReference>
<dbReference type="EMBL" id="LR881107">
    <property type="protein sequence ID" value="CAD5239547.1"/>
    <property type="molecule type" value="Genomic_DNA"/>
</dbReference>
<proteinExistence type="predicted"/>
<evidence type="ECO:0000313" key="1">
    <source>
        <dbReference type="EMBL" id="CAD5239547.1"/>
    </source>
</evidence>
<sequence>MIELYVKRDGSIVECGDDFDLVSGRGMSSAYLRRLVGAVKPNEANYIDIESADRSTESLRMALNKIAKDSDVDIKTFSAGNLFGFVVVSPEKVFI</sequence>
<keyword evidence="2" id="KW-1185">Reference proteome</keyword>
<organism evidence="1 2">
    <name type="scientific">Klebsiella phage vB_KppS-Samwise</name>
    <dbReference type="NCBI Taxonomy" id="2762815"/>
    <lineage>
        <taxon>Viruses</taxon>
        <taxon>Duplodnaviria</taxon>
        <taxon>Heunggongvirae</taxon>
        <taxon>Uroviricota</taxon>
        <taxon>Caudoviricetes</taxon>
        <taxon>Drexlerviridae</taxon>
        <taxon>Tempevirinae</taxon>
        <taxon>Henuseptimavirus</taxon>
        <taxon>Henuseptimavirus samwise</taxon>
    </lineage>
</organism>
<name>A0A7R8RA84_9CAUD</name>
<gene>
    <name evidence="1" type="ORF">JLDGIFFK_00029</name>
</gene>
<protein>
    <submittedName>
        <fullName evidence="1">Uncharacterized protein</fullName>
    </submittedName>
</protein>
<evidence type="ECO:0000313" key="2">
    <source>
        <dbReference type="Proteomes" id="UP000596437"/>
    </source>
</evidence>
<accession>A0A7R8RA84</accession>